<dbReference type="InterPro" id="IPR029058">
    <property type="entry name" value="AB_hydrolase_fold"/>
</dbReference>
<dbReference type="SMART" id="SM00824">
    <property type="entry name" value="PKS_TE"/>
    <property type="match status" value="1"/>
</dbReference>
<dbReference type="InterPro" id="IPR020802">
    <property type="entry name" value="TesA-like"/>
</dbReference>
<keyword evidence="3" id="KW-1185">Reference proteome</keyword>
<sequence>MSAIASFSHAGATLVAETRGAADAQSTFLLVHGIGMGRTIFADLSDHLVAAGGGTIAVDLPGYGEAPEPVRVLTMERTADLLAALLRDRRSAPVVVVGHSMGSQIAVELAARHPQLVDRVVLIGPTVNRRERTAWQQILRLVQDIAIESPRVIAIGAREYLRAGPNLRGKFRAMLAHRPEAVYPRVTAPTLVIRGESDRVCPPAWCRFVVAALPDSSATEIAGHGHETMIRDAAASAAAIRRFLRG</sequence>
<accession>A0ABN2H6X8</accession>
<dbReference type="Proteomes" id="UP001500596">
    <property type="component" value="Unassembled WGS sequence"/>
</dbReference>
<dbReference type="PANTHER" id="PTHR43798:SF33">
    <property type="entry name" value="HYDROLASE, PUTATIVE (AFU_ORTHOLOGUE AFUA_2G14860)-RELATED"/>
    <property type="match status" value="1"/>
</dbReference>
<comment type="caution">
    <text evidence="2">The sequence shown here is derived from an EMBL/GenBank/DDBJ whole genome shotgun (WGS) entry which is preliminary data.</text>
</comment>
<evidence type="ECO:0000313" key="2">
    <source>
        <dbReference type="EMBL" id="GAA1682985.1"/>
    </source>
</evidence>
<reference evidence="2 3" key="1">
    <citation type="journal article" date="2019" name="Int. J. Syst. Evol. Microbiol.">
        <title>The Global Catalogue of Microorganisms (GCM) 10K type strain sequencing project: providing services to taxonomists for standard genome sequencing and annotation.</title>
        <authorList>
            <consortium name="The Broad Institute Genomics Platform"/>
            <consortium name="The Broad Institute Genome Sequencing Center for Infectious Disease"/>
            <person name="Wu L."/>
            <person name="Ma J."/>
        </authorList>
    </citation>
    <scope>NUCLEOTIDE SEQUENCE [LARGE SCALE GENOMIC DNA]</scope>
    <source>
        <strain evidence="2 3">JCM 15575</strain>
    </source>
</reference>
<proteinExistence type="predicted"/>
<dbReference type="PRINTS" id="PR00111">
    <property type="entry name" value="ABHYDROLASE"/>
</dbReference>
<dbReference type="EMBL" id="BAAAPK010000001">
    <property type="protein sequence ID" value="GAA1682985.1"/>
    <property type="molecule type" value="Genomic_DNA"/>
</dbReference>
<name>A0ABN2H6X8_9MICO</name>
<dbReference type="InterPro" id="IPR000073">
    <property type="entry name" value="AB_hydrolase_1"/>
</dbReference>
<feature type="domain" description="Thioesterase TesA-like" evidence="1">
    <location>
        <begin position="49"/>
        <end position="244"/>
    </location>
</feature>
<dbReference type="InterPro" id="IPR050266">
    <property type="entry name" value="AB_hydrolase_sf"/>
</dbReference>
<organism evidence="2 3">
    <name type="scientific">Microbacterium lacus</name>
    <dbReference type="NCBI Taxonomy" id="415217"/>
    <lineage>
        <taxon>Bacteria</taxon>
        <taxon>Bacillati</taxon>
        <taxon>Actinomycetota</taxon>
        <taxon>Actinomycetes</taxon>
        <taxon>Micrococcales</taxon>
        <taxon>Microbacteriaceae</taxon>
        <taxon>Microbacterium</taxon>
    </lineage>
</organism>
<evidence type="ECO:0000259" key="1">
    <source>
        <dbReference type="SMART" id="SM00824"/>
    </source>
</evidence>
<evidence type="ECO:0000313" key="3">
    <source>
        <dbReference type="Proteomes" id="UP001500596"/>
    </source>
</evidence>
<dbReference type="Gene3D" id="3.40.50.1820">
    <property type="entry name" value="alpha/beta hydrolase"/>
    <property type="match status" value="1"/>
</dbReference>
<dbReference type="SUPFAM" id="SSF53474">
    <property type="entry name" value="alpha/beta-Hydrolases"/>
    <property type="match status" value="1"/>
</dbReference>
<dbReference type="PANTHER" id="PTHR43798">
    <property type="entry name" value="MONOACYLGLYCEROL LIPASE"/>
    <property type="match status" value="1"/>
</dbReference>
<dbReference type="RefSeq" id="WP_344055551.1">
    <property type="nucleotide sequence ID" value="NZ_BAAAPK010000001.1"/>
</dbReference>
<protein>
    <recommendedName>
        <fullName evidence="1">Thioesterase TesA-like domain-containing protein</fullName>
    </recommendedName>
</protein>
<gene>
    <name evidence="2" type="ORF">GCM10009807_28520</name>
</gene>
<dbReference type="Pfam" id="PF12697">
    <property type="entry name" value="Abhydrolase_6"/>
    <property type="match status" value="1"/>
</dbReference>